<evidence type="ECO:0000256" key="4">
    <source>
        <dbReference type="ARBA" id="ARBA00023136"/>
    </source>
</evidence>
<proteinExistence type="predicted"/>
<feature type="transmembrane region" description="Helical" evidence="6">
    <location>
        <begin position="149"/>
        <end position="177"/>
    </location>
</feature>
<feature type="transmembrane region" description="Helical" evidence="6">
    <location>
        <begin position="409"/>
        <end position="427"/>
    </location>
</feature>
<keyword evidence="3 6" id="KW-1133">Transmembrane helix</keyword>
<evidence type="ECO:0000259" key="7">
    <source>
        <dbReference type="Pfam" id="PF00324"/>
    </source>
</evidence>
<sequence length="551" mass="56320">MRDDAPDRITGSGSPGWGNAPATAAPPPWAPAQRVPAGGARGRVDALPPAYPTAPSTGAIGRPRRRPRAKPVGIPELVLITTMTHAPLVMLWSVMPTTYQFSGVVATPLVFGLGGGVLLVFAIAYGGLARRIRHSGGLYAFVTHGLGPTIGLGVAVLAVLSYSVLLGGVLVLLAGVLTSFVEGLFDVHISLQVSLVIAVAAVVGLGRLQLRTLSRVYLGLAASQAIAVLWIDFGAVTTPDQGRISYDAIDPAWLLGGSVSLALCFALTSFMGSETGATYADEVTDPQRTVPRATIVSYAVAAVVLLVSGWAISVATGPENAVSIAQGSYESQTGGNGQPLVLVVVGRLVGPEHVITVVHLFTAALVLGALGASASIHHSVARQIAGLARDGVLPASLGTRRHGGTPVRAGWLAPLIAGPLALVAVSVDNTAVALVVGVLGGLGIVAVLTLTSLAAVVYFLRGAEEDDTGFLGWEGHLVAGAFAMVVTGFVFVYALIRLPSVLADVAPAVGWLFPVSLGGAFVGGVVWALVLRTTRPEVLARVGRSEPSAPE</sequence>
<keyword evidence="4 6" id="KW-0472">Membrane</keyword>
<feature type="transmembrane region" description="Helical" evidence="6">
    <location>
        <begin position="508"/>
        <end position="531"/>
    </location>
</feature>
<dbReference type="PANTHER" id="PTHR42770:SF16">
    <property type="entry name" value="AMINO ACID PERMEASE"/>
    <property type="match status" value="1"/>
</dbReference>
<comment type="subcellular location">
    <subcellularLocation>
        <location evidence="1">Membrane</location>
        <topology evidence="1">Multi-pass membrane protein</topology>
    </subcellularLocation>
</comment>
<evidence type="ECO:0000313" key="9">
    <source>
        <dbReference type="Proteomes" id="UP000184440"/>
    </source>
</evidence>
<accession>A0A1M7PMW1</accession>
<feature type="transmembrane region" description="Helical" evidence="6">
    <location>
        <begin position="471"/>
        <end position="496"/>
    </location>
</feature>
<dbReference type="EMBL" id="FRCS01000003">
    <property type="protein sequence ID" value="SHN18548.1"/>
    <property type="molecule type" value="Genomic_DNA"/>
</dbReference>
<keyword evidence="9" id="KW-1185">Reference proteome</keyword>
<feature type="transmembrane region" description="Helical" evidence="6">
    <location>
        <begin position="101"/>
        <end position="128"/>
    </location>
</feature>
<dbReference type="Gene3D" id="1.20.1740.10">
    <property type="entry name" value="Amino acid/polyamine transporter I"/>
    <property type="match status" value="1"/>
</dbReference>
<dbReference type="OrthoDB" id="137613at2"/>
<evidence type="ECO:0000256" key="2">
    <source>
        <dbReference type="ARBA" id="ARBA00022692"/>
    </source>
</evidence>
<evidence type="ECO:0000256" key="5">
    <source>
        <dbReference type="SAM" id="MobiDB-lite"/>
    </source>
</evidence>
<dbReference type="AlphaFoldDB" id="A0A1M7PMW1"/>
<dbReference type="PIRSF" id="PIRSF006060">
    <property type="entry name" value="AA_transporter"/>
    <property type="match status" value="1"/>
</dbReference>
<feature type="transmembrane region" description="Helical" evidence="6">
    <location>
        <begin position="215"/>
        <end position="233"/>
    </location>
</feature>
<feature type="transmembrane region" description="Helical" evidence="6">
    <location>
        <begin position="189"/>
        <end position="208"/>
    </location>
</feature>
<evidence type="ECO:0000313" key="8">
    <source>
        <dbReference type="EMBL" id="SHN18548.1"/>
    </source>
</evidence>
<dbReference type="InterPro" id="IPR004841">
    <property type="entry name" value="AA-permease/SLC12A_dom"/>
</dbReference>
<feature type="domain" description="Amino acid permease/ SLC12A" evidence="7">
    <location>
        <begin position="89"/>
        <end position="477"/>
    </location>
</feature>
<feature type="transmembrane region" description="Helical" evidence="6">
    <location>
        <begin position="72"/>
        <end position="95"/>
    </location>
</feature>
<dbReference type="Pfam" id="PF00324">
    <property type="entry name" value="AA_permease"/>
    <property type="match status" value="1"/>
</dbReference>
<evidence type="ECO:0000256" key="6">
    <source>
        <dbReference type="SAM" id="Phobius"/>
    </source>
</evidence>
<keyword evidence="2 6" id="KW-0812">Transmembrane</keyword>
<feature type="transmembrane region" description="Helical" evidence="6">
    <location>
        <begin position="293"/>
        <end position="312"/>
    </location>
</feature>
<dbReference type="InterPro" id="IPR050367">
    <property type="entry name" value="APC_superfamily"/>
</dbReference>
<dbReference type="GO" id="GO:0055085">
    <property type="term" value="P:transmembrane transport"/>
    <property type="evidence" value="ECO:0007669"/>
    <property type="project" value="InterPro"/>
</dbReference>
<dbReference type="Proteomes" id="UP000184440">
    <property type="component" value="Unassembled WGS sequence"/>
</dbReference>
<dbReference type="PANTHER" id="PTHR42770">
    <property type="entry name" value="AMINO ACID TRANSPORTER-RELATED"/>
    <property type="match status" value="1"/>
</dbReference>
<gene>
    <name evidence="8" type="ORF">SAMN05443668_103509</name>
</gene>
<feature type="transmembrane region" description="Helical" evidence="6">
    <location>
        <begin position="253"/>
        <end position="272"/>
    </location>
</feature>
<feature type="transmembrane region" description="Helical" evidence="6">
    <location>
        <begin position="354"/>
        <end position="374"/>
    </location>
</feature>
<evidence type="ECO:0000256" key="3">
    <source>
        <dbReference type="ARBA" id="ARBA00022989"/>
    </source>
</evidence>
<feature type="region of interest" description="Disordered" evidence="5">
    <location>
        <begin position="1"/>
        <end position="68"/>
    </location>
</feature>
<protein>
    <submittedName>
        <fullName evidence="8">Amino acid transporter</fullName>
    </submittedName>
</protein>
<organism evidence="8 9">
    <name type="scientific">Cryptosporangium aurantiacum</name>
    <dbReference type="NCBI Taxonomy" id="134849"/>
    <lineage>
        <taxon>Bacteria</taxon>
        <taxon>Bacillati</taxon>
        <taxon>Actinomycetota</taxon>
        <taxon>Actinomycetes</taxon>
        <taxon>Cryptosporangiales</taxon>
        <taxon>Cryptosporangiaceae</taxon>
        <taxon>Cryptosporangium</taxon>
    </lineage>
</organism>
<dbReference type="GO" id="GO:0016020">
    <property type="term" value="C:membrane"/>
    <property type="evidence" value="ECO:0007669"/>
    <property type="project" value="UniProtKB-SubCell"/>
</dbReference>
<dbReference type="STRING" id="134849.SAMN05443668_103509"/>
<dbReference type="RefSeq" id="WP_073256610.1">
    <property type="nucleotide sequence ID" value="NZ_FRCS01000003.1"/>
</dbReference>
<feature type="transmembrane region" description="Helical" evidence="6">
    <location>
        <begin position="433"/>
        <end position="459"/>
    </location>
</feature>
<name>A0A1M7PMW1_9ACTN</name>
<reference evidence="8 9" key="1">
    <citation type="submission" date="2016-11" db="EMBL/GenBank/DDBJ databases">
        <authorList>
            <person name="Jaros S."/>
            <person name="Januszkiewicz K."/>
            <person name="Wedrychowicz H."/>
        </authorList>
    </citation>
    <scope>NUCLEOTIDE SEQUENCE [LARGE SCALE GENOMIC DNA]</scope>
    <source>
        <strain evidence="8 9">DSM 46144</strain>
    </source>
</reference>
<evidence type="ECO:0000256" key="1">
    <source>
        <dbReference type="ARBA" id="ARBA00004141"/>
    </source>
</evidence>